<dbReference type="EMBL" id="JBAFSM010000051">
    <property type="protein sequence ID" value="MEG3439511.1"/>
    <property type="molecule type" value="Genomic_DNA"/>
</dbReference>
<sequence length="280" mass="31253">MFKQRAAVLATMHRKERAIAPILEREIGLKVIVPDNFDTDRFGTFTRDIKRLGTQIEAARAKAIEAIELTGSEIGIASEGSFYPYPDFPLVTCNREIVLLLDRTNDLEIIGQAISTDTNHAGMDIATVEEAISFAGKVGFPEHGLVVMLSAEPESDEEIFKGITAEKELITVVERFLTKHGKARLETDMRALYNPTRMKAIERATADLVRKLTRLCPSCSRPGFDSIERLPGLPCALCHLPTPLIRSEILGCHHCGHRQENPFPDDRETADPMYCEYCNP</sequence>
<accession>A0AAW9QWN2</accession>
<evidence type="ECO:0000259" key="1">
    <source>
        <dbReference type="Pfam" id="PF20376"/>
    </source>
</evidence>
<keyword evidence="3" id="KW-1185">Reference proteome</keyword>
<dbReference type="Pfam" id="PF20376">
    <property type="entry name" value="DUF6671"/>
    <property type="match status" value="1"/>
</dbReference>
<dbReference type="AlphaFoldDB" id="A0AAW9QWN2"/>
<name>A0AAW9QWN2_9CHRO</name>
<organism evidence="2 3">
    <name type="scientific">Pannus brasiliensis CCIBt3594</name>
    <dbReference type="NCBI Taxonomy" id="1427578"/>
    <lineage>
        <taxon>Bacteria</taxon>
        <taxon>Bacillati</taxon>
        <taxon>Cyanobacteriota</taxon>
        <taxon>Cyanophyceae</taxon>
        <taxon>Oscillatoriophycideae</taxon>
        <taxon>Chroococcales</taxon>
        <taxon>Microcystaceae</taxon>
        <taxon>Pannus</taxon>
    </lineage>
</organism>
<dbReference type="Proteomes" id="UP001328733">
    <property type="component" value="Unassembled WGS sequence"/>
</dbReference>
<comment type="caution">
    <text evidence="2">The sequence shown here is derived from an EMBL/GenBank/DDBJ whole genome shotgun (WGS) entry which is preliminary data.</text>
</comment>
<dbReference type="RefSeq" id="WP_332866997.1">
    <property type="nucleotide sequence ID" value="NZ_JBAFSM010000051.1"/>
</dbReference>
<protein>
    <submittedName>
        <fullName evidence="2">DUF6671 family protein</fullName>
    </submittedName>
</protein>
<reference evidence="2 3" key="1">
    <citation type="submission" date="2024-01" db="EMBL/GenBank/DDBJ databases">
        <title>Genomic insights into the taxonomy and metabolism of the cyanobacterium Pannus brasiliensis CCIBt3594.</title>
        <authorList>
            <person name="Machado M."/>
            <person name="Botero N.B."/>
            <person name="Andreote A.P.D."/>
            <person name="Feitosa A.M.T."/>
            <person name="Popin R."/>
            <person name="Sivonen K."/>
            <person name="Fiore M.F."/>
        </authorList>
    </citation>
    <scope>NUCLEOTIDE SEQUENCE [LARGE SCALE GENOMIC DNA]</scope>
    <source>
        <strain evidence="2 3">CCIBt3594</strain>
    </source>
</reference>
<feature type="domain" description="DUF6671" evidence="1">
    <location>
        <begin position="62"/>
        <end position="280"/>
    </location>
</feature>
<evidence type="ECO:0000313" key="3">
    <source>
        <dbReference type="Proteomes" id="UP001328733"/>
    </source>
</evidence>
<evidence type="ECO:0000313" key="2">
    <source>
        <dbReference type="EMBL" id="MEG3439511.1"/>
    </source>
</evidence>
<gene>
    <name evidence="2" type="ORF">V0288_20455</name>
</gene>
<dbReference type="InterPro" id="IPR046612">
    <property type="entry name" value="DUF6671"/>
</dbReference>
<proteinExistence type="predicted"/>